<accession>A0ABR9FHQ2</accession>
<dbReference type="RefSeq" id="WP_192540597.1">
    <property type="nucleotide sequence ID" value="NZ_JBQDLW010000011.1"/>
</dbReference>
<gene>
    <name evidence="2" type="ORF">EI167_02495</name>
</gene>
<name>A0ABR9FHQ2_9GAMM</name>
<evidence type="ECO:0000256" key="1">
    <source>
        <dbReference type="SAM" id="Phobius"/>
    </source>
</evidence>
<protein>
    <recommendedName>
        <fullName evidence="4">SRPBCC family protein</fullName>
    </recommendedName>
</protein>
<evidence type="ECO:0000313" key="2">
    <source>
        <dbReference type="EMBL" id="MBE0456332.1"/>
    </source>
</evidence>
<keyword evidence="1" id="KW-0812">Transmembrane</keyword>
<comment type="caution">
    <text evidence="2">The sequence shown here is derived from an EMBL/GenBank/DDBJ whole genome shotgun (WGS) entry which is preliminary data.</text>
</comment>
<feature type="transmembrane region" description="Helical" evidence="1">
    <location>
        <begin position="31"/>
        <end position="52"/>
    </location>
</feature>
<feature type="transmembrane region" description="Helical" evidence="1">
    <location>
        <begin position="7"/>
        <end position="25"/>
    </location>
</feature>
<dbReference type="InterPro" id="IPR023393">
    <property type="entry name" value="START-like_dom_sf"/>
</dbReference>
<dbReference type="SUPFAM" id="SSF55961">
    <property type="entry name" value="Bet v1-like"/>
    <property type="match status" value="1"/>
</dbReference>
<organism evidence="2 3">
    <name type="scientific">Pseudoalteromonas prydzensis</name>
    <dbReference type="NCBI Taxonomy" id="182141"/>
    <lineage>
        <taxon>Bacteria</taxon>
        <taxon>Pseudomonadati</taxon>
        <taxon>Pseudomonadota</taxon>
        <taxon>Gammaproteobacteria</taxon>
        <taxon>Alteromonadales</taxon>
        <taxon>Pseudoalteromonadaceae</taxon>
        <taxon>Pseudoalteromonas</taxon>
    </lineage>
</organism>
<evidence type="ECO:0008006" key="4">
    <source>
        <dbReference type="Google" id="ProtNLM"/>
    </source>
</evidence>
<dbReference type="EMBL" id="RRZA01000005">
    <property type="protein sequence ID" value="MBE0456332.1"/>
    <property type="molecule type" value="Genomic_DNA"/>
</dbReference>
<sequence>MRTLSPKYIGIILGVLYGISMRLFLEFSDKFNFGSLVTISFMFLVPVAIGYIRVYFECTSETLLTYKQMAVKAWQPIFVFLLVSIITLLEGSICVAMALPAFMLFASIGGLLAGFVHRTLVQKSKKAAMSIVLLPLMLSPLEVNFLKLSQTYEVKNSIVINAPIDVVWRQLASVSYIADEEFPMSFSQLIGIPRPLQADMDSQGVGAVRTSKWQSGVVFKEVITDWQPRKQVLYQFDIDPDLIPDNALDKHVKLGGEYFSPLYGGYYLTPTANGQTMLTLKTTVEDNTNFTIYSRLWGEFIFQDFHNSLLKMIKNRAEKVV</sequence>
<reference evidence="2 3" key="1">
    <citation type="submission" date="2020-07" db="EMBL/GenBank/DDBJ databases">
        <title>Halophilic bacteria isolated from french cheeses.</title>
        <authorList>
            <person name="Kothe C.I."/>
            <person name="Farah-Kraiem B."/>
            <person name="Renault P."/>
            <person name="Dridi B."/>
        </authorList>
    </citation>
    <scope>NUCLEOTIDE SEQUENCE [LARGE SCALE GENOMIC DNA]</scope>
    <source>
        <strain evidence="2 3">FME14</strain>
    </source>
</reference>
<dbReference type="Proteomes" id="UP000707245">
    <property type="component" value="Unassembled WGS sequence"/>
</dbReference>
<evidence type="ECO:0000313" key="3">
    <source>
        <dbReference type="Proteomes" id="UP000707245"/>
    </source>
</evidence>
<keyword evidence="3" id="KW-1185">Reference proteome</keyword>
<proteinExistence type="predicted"/>
<dbReference type="Gene3D" id="3.30.530.20">
    <property type="match status" value="1"/>
</dbReference>
<keyword evidence="1" id="KW-0472">Membrane</keyword>
<feature type="transmembrane region" description="Helical" evidence="1">
    <location>
        <begin position="95"/>
        <end position="115"/>
    </location>
</feature>
<keyword evidence="1" id="KW-1133">Transmembrane helix</keyword>
<feature type="transmembrane region" description="Helical" evidence="1">
    <location>
        <begin position="73"/>
        <end position="89"/>
    </location>
</feature>